<evidence type="ECO:0000256" key="4">
    <source>
        <dbReference type="ARBA" id="ARBA00022452"/>
    </source>
</evidence>
<keyword evidence="3" id="KW-0813">Transport</keyword>
<name>A0ABU9HYG7_9FLAO</name>
<organism evidence="8 9">
    <name type="scientific">Flavobacterium arundinis</name>
    <dbReference type="NCBI Taxonomy" id="3139143"/>
    <lineage>
        <taxon>Bacteria</taxon>
        <taxon>Pseudomonadati</taxon>
        <taxon>Bacteroidota</taxon>
        <taxon>Flavobacteriia</taxon>
        <taxon>Flavobacteriales</taxon>
        <taxon>Flavobacteriaceae</taxon>
        <taxon>Flavobacterium</taxon>
    </lineage>
</organism>
<evidence type="ECO:0000256" key="6">
    <source>
        <dbReference type="ARBA" id="ARBA00023136"/>
    </source>
</evidence>
<evidence type="ECO:0000313" key="8">
    <source>
        <dbReference type="EMBL" id="MEL1245021.1"/>
    </source>
</evidence>
<accession>A0ABU9HYG7</accession>
<comment type="similarity">
    <text evidence="2">Belongs to the outer membrane factor (OMF) (TC 1.B.17) family.</text>
</comment>
<evidence type="ECO:0000313" key="9">
    <source>
        <dbReference type="Proteomes" id="UP001464555"/>
    </source>
</evidence>
<proteinExistence type="inferred from homology"/>
<protein>
    <submittedName>
        <fullName evidence="8">TolC family protein</fullName>
    </submittedName>
</protein>
<dbReference type="RefSeq" id="WP_341697334.1">
    <property type="nucleotide sequence ID" value="NZ_JBBYHR010000006.1"/>
</dbReference>
<reference evidence="8 9" key="1">
    <citation type="submission" date="2024-04" db="EMBL/GenBank/DDBJ databases">
        <title>Flavobacterium sp. DGU11 16S ribosomal RNA gene Genome sequencing and assembly.</title>
        <authorList>
            <person name="Park S."/>
        </authorList>
    </citation>
    <scope>NUCLEOTIDE SEQUENCE [LARGE SCALE GENOMIC DNA]</scope>
    <source>
        <strain evidence="8 9">DGU11</strain>
    </source>
</reference>
<evidence type="ECO:0000256" key="2">
    <source>
        <dbReference type="ARBA" id="ARBA00007613"/>
    </source>
</evidence>
<dbReference type="PANTHER" id="PTHR30026:SF20">
    <property type="entry name" value="OUTER MEMBRANE PROTEIN TOLC"/>
    <property type="match status" value="1"/>
</dbReference>
<keyword evidence="7" id="KW-0998">Cell outer membrane</keyword>
<comment type="subcellular location">
    <subcellularLocation>
        <location evidence="1">Cell outer membrane</location>
    </subcellularLocation>
</comment>
<keyword evidence="9" id="KW-1185">Reference proteome</keyword>
<comment type="caution">
    <text evidence="8">The sequence shown here is derived from an EMBL/GenBank/DDBJ whole genome shotgun (WGS) entry which is preliminary data.</text>
</comment>
<evidence type="ECO:0000256" key="1">
    <source>
        <dbReference type="ARBA" id="ARBA00004442"/>
    </source>
</evidence>
<dbReference type="EMBL" id="JBBYHR010000006">
    <property type="protein sequence ID" value="MEL1245021.1"/>
    <property type="molecule type" value="Genomic_DNA"/>
</dbReference>
<keyword evidence="6" id="KW-0472">Membrane</keyword>
<dbReference type="InterPro" id="IPR003423">
    <property type="entry name" value="OMP_efflux"/>
</dbReference>
<dbReference type="PANTHER" id="PTHR30026">
    <property type="entry name" value="OUTER MEMBRANE PROTEIN TOLC"/>
    <property type="match status" value="1"/>
</dbReference>
<evidence type="ECO:0000256" key="7">
    <source>
        <dbReference type="ARBA" id="ARBA00023237"/>
    </source>
</evidence>
<evidence type="ECO:0000256" key="5">
    <source>
        <dbReference type="ARBA" id="ARBA00022692"/>
    </source>
</evidence>
<sequence>MKTRAFIIILLFYGYIAAAQSFLPGELSFSEYIGYVKKYHPLVRQSGLLVSSAEAELMAARGGFDPKIEVDYNEKNFNNKNYYSLLNSSFKIPTWYGIEIKAAFDNSEGIYVNPQNTTPNSGLTSAGISVPLGQGLFINKRMADVRMAKVRLQLSAAEQKIQATEAIHEAALAYFNWKRAFDEAQLYETYLDYAQVRYNGITKLIEAGDKAAIDSIEAGILVKTRKLNLTEARLKLTKSRLELSNFLWIDNVPVELAETLIPEKNVRNSVDASFNINLKTTASSVIESHPKIQALQSKIGLLEIERSYKANMLLPQADVSYNYLSEPDYFTNYRFEDYKIGLNFSFPLFLRKERGALKLAKLKIQDGLLDLDFERVALKNKILAHQAEIETLIQQQKTTAELVRDYSAMLSSEERLFTFGESSLFLINSRENNVVSSRLAEINTENRLLASLAGLFRVLSNPQ</sequence>
<evidence type="ECO:0000256" key="3">
    <source>
        <dbReference type="ARBA" id="ARBA00022448"/>
    </source>
</evidence>
<dbReference type="Pfam" id="PF02321">
    <property type="entry name" value="OEP"/>
    <property type="match status" value="2"/>
</dbReference>
<gene>
    <name evidence="8" type="ORF">AAEO56_12155</name>
</gene>
<dbReference type="Proteomes" id="UP001464555">
    <property type="component" value="Unassembled WGS sequence"/>
</dbReference>
<keyword evidence="4" id="KW-1134">Transmembrane beta strand</keyword>
<dbReference type="Gene3D" id="1.20.1600.10">
    <property type="entry name" value="Outer membrane efflux proteins (OEP)"/>
    <property type="match status" value="1"/>
</dbReference>
<keyword evidence="5" id="KW-0812">Transmembrane</keyword>
<dbReference type="SUPFAM" id="SSF56954">
    <property type="entry name" value="Outer membrane efflux proteins (OEP)"/>
    <property type="match status" value="1"/>
</dbReference>
<dbReference type="InterPro" id="IPR051906">
    <property type="entry name" value="TolC-like"/>
</dbReference>